<gene>
    <name evidence="2" type="ORF">R1flu_000713</name>
</gene>
<dbReference type="EMBL" id="JBHFFA010000006">
    <property type="protein sequence ID" value="KAL2620508.1"/>
    <property type="molecule type" value="Genomic_DNA"/>
</dbReference>
<name>A0ABD1Y1E8_9MARC</name>
<dbReference type="AlphaFoldDB" id="A0ABD1Y1E8"/>
<evidence type="ECO:0000256" key="1">
    <source>
        <dbReference type="SAM" id="MobiDB-lite"/>
    </source>
</evidence>
<keyword evidence="3" id="KW-1185">Reference proteome</keyword>
<reference evidence="2 3" key="1">
    <citation type="submission" date="2024-09" db="EMBL/GenBank/DDBJ databases">
        <title>Chromosome-scale assembly of Riccia fluitans.</title>
        <authorList>
            <person name="Paukszto L."/>
            <person name="Sawicki J."/>
            <person name="Karawczyk K."/>
            <person name="Piernik-Szablinska J."/>
            <person name="Szczecinska M."/>
            <person name="Mazdziarz M."/>
        </authorList>
    </citation>
    <scope>NUCLEOTIDE SEQUENCE [LARGE SCALE GENOMIC DNA]</scope>
    <source>
        <strain evidence="2">Rf_01</strain>
        <tissue evidence="2">Aerial parts of the thallus</tissue>
    </source>
</reference>
<evidence type="ECO:0000313" key="3">
    <source>
        <dbReference type="Proteomes" id="UP001605036"/>
    </source>
</evidence>
<feature type="region of interest" description="Disordered" evidence="1">
    <location>
        <begin position="24"/>
        <end position="59"/>
    </location>
</feature>
<organism evidence="2 3">
    <name type="scientific">Riccia fluitans</name>
    <dbReference type="NCBI Taxonomy" id="41844"/>
    <lineage>
        <taxon>Eukaryota</taxon>
        <taxon>Viridiplantae</taxon>
        <taxon>Streptophyta</taxon>
        <taxon>Embryophyta</taxon>
        <taxon>Marchantiophyta</taxon>
        <taxon>Marchantiopsida</taxon>
        <taxon>Marchantiidae</taxon>
        <taxon>Marchantiales</taxon>
        <taxon>Ricciaceae</taxon>
        <taxon>Riccia</taxon>
    </lineage>
</organism>
<protein>
    <submittedName>
        <fullName evidence="2">Uncharacterized protein</fullName>
    </submittedName>
</protein>
<evidence type="ECO:0000313" key="2">
    <source>
        <dbReference type="EMBL" id="KAL2620508.1"/>
    </source>
</evidence>
<comment type="caution">
    <text evidence="2">The sequence shown here is derived from an EMBL/GenBank/DDBJ whole genome shotgun (WGS) entry which is preliminary data.</text>
</comment>
<accession>A0ABD1Y1E8</accession>
<dbReference type="Proteomes" id="UP001605036">
    <property type="component" value="Unassembled WGS sequence"/>
</dbReference>
<proteinExistence type="predicted"/>
<sequence>MSHSDRLQLIATFLTGSIIRISAAAGGASQAGEKERERRNPSARGRIHGSSRSPVPTMDQMIFQPMNLQMVDFGK</sequence>